<dbReference type="Proteomes" id="UP000188533">
    <property type="component" value="Unassembled WGS sequence"/>
</dbReference>
<protein>
    <submittedName>
        <fullName evidence="1">Uncharacterized protein</fullName>
    </submittedName>
</protein>
<name>A0A1Q3EK67_LENED</name>
<proteinExistence type="predicted"/>
<dbReference type="EMBL" id="BDGU01000469">
    <property type="protein sequence ID" value="GAW07600.1"/>
    <property type="molecule type" value="Genomic_DNA"/>
</dbReference>
<keyword evidence="2" id="KW-1185">Reference proteome</keyword>
<reference evidence="1 2" key="2">
    <citation type="submission" date="2017-02" db="EMBL/GenBank/DDBJ databases">
        <title>A genome survey and senescence transcriptome analysis in Lentinula edodes.</title>
        <authorList>
            <person name="Sakamoto Y."/>
            <person name="Nakade K."/>
            <person name="Sato S."/>
            <person name="Yoshida Y."/>
            <person name="Miyazaki K."/>
            <person name="Natsume S."/>
            <person name="Konno N."/>
        </authorList>
    </citation>
    <scope>NUCLEOTIDE SEQUENCE [LARGE SCALE GENOMIC DNA]</scope>
    <source>
        <strain evidence="1 2">NBRC 111202</strain>
    </source>
</reference>
<accession>A0A1Q3EK67</accession>
<sequence length="163" mass="18301">MFYGAPSTRDGKRGRIFLSIQVCNTRNLNDIYGSVTRNKFISAAAVSDAEQVQDSEDVAEEEIPSKMKRLVTHITGLSGSEAKDDVASAAIKPRSRMLVYALIEGGIGGRARCMVNNDTWERDKDRDIDRDVNQNVIDLMNKRWLSSKRILVQLRVALVHIHI</sequence>
<dbReference type="AlphaFoldDB" id="A0A1Q3EK67"/>
<reference evidence="1 2" key="1">
    <citation type="submission" date="2016-08" db="EMBL/GenBank/DDBJ databases">
        <authorList>
            <consortium name="Lentinula edodes genome sequencing consortium"/>
            <person name="Sakamoto Y."/>
            <person name="Nakade K."/>
            <person name="Sato S."/>
            <person name="Yoshida Y."/>
            <person name="Miyazaki K."/>
            <person name="Natsume S."/>
            <person name="Konno N."/>
        </authorList>
    </citation>
    <scope>NUCLEOTIDE SEQUENCE [LARGE SCALE GENOMIC DNA]</scope>
    <source>
        <strain evidence="1 2">NBRC 111202</strain>
    </source>
</reference>
<evidence type="ECO:0000313" key="2">
    <source>
        <dbReference type="Proteomes" id="UP000188533"/>
    </source>
</evidence>
<comment type="caution">
    <text evidence="1">The sequence shown here is derived from an EMBL/GenBank/DDBJ whole genome shotgun (WGS) entry which is preliminary data.</text>
</comment>
<organism evidence="1 2">
    <name type="scientific">Lentinula edodes</name>
    <name type="common">Shiitake mushroom</name>
    <name type="synonym">Lentinus edodes</name>
    <dbReference type="NCBI Taxonomy" id="5353"/>
    <lineage>
        <taxon>Eukaryota</taxon>
        <taxon>Fungi</taxon>
        <taxon>Dikarya</taxon>
        <taxon>Basidiomycota</taxon>
        <taxon>Agaricomycotina</taxon>
        <taxon>Agaricomycetes</taxon>
        <taxon>Agaricomycetidae</taxon>
        <taxon>Agaricales</taxon>
        <taxon>Marasmiineae</taxon>
        <taxon>Omphalotaceae</taxon>
        <taxon>Lentinula</taxon>
    </lineage>
</organism>
<gene>
    <name evidence="1" type="ORF">LENED_009605</name>
</gene>
<evidence type="ECO:0000313" key="1">
    <source>
        <dbReference type="EMBL" id="GAW07600.1"/>
    </source>
</evidence>